<evidence type="ECO:0000313" key="1">
    <source>
        <dbReference type="EMBL" id="RMI47551.1"/>
    </source>
</evidence>
<dbReference type="PROSITE" id="PS51257">
    <property type="entry name" value="PROKAR_LIPOPROTEIN"/>
    <property type="match status" value="1"/>
</dbReference>
<gene>
    <name evidence="1" type="ORF">EBO15_01200</name>
</gene>
<proteinExistence type="predicted"/>
<dbReference type="InterPro" id="IPR029046">
    <property type="entry name" value="LolA/LolB/LppX"/>
</dbReference>
<dbReference type="Proteomes" id="UP000282674">
    <property type="component" value="Unassembled WGS sequence"/>
</dbReference>
<comment type="caution">
    <text evidence="1">The sequence shown here is derived from an EMBL/GenBank/DDBJ whole genome shotgun (WGS) entry which is preliminary data.</text>
</comment>
<dbReference type="SUPFAM" id="SSF89392">
    <property type="entry name" value="Prokaryotic lipoproteins and lipoprotein localization factors"/>
    <property type="match status" value="1"/>
</dbReference>
<name>A0A3M2MDG0_9ACTN</name>
<evidence type="ECO:0000313" key="2">
    <source>
        <dbReference type="Proteomes" id="UP000282674"/>
    </source>
</evidence>
<reference evidence="1 2" key="1">
    <citation type="submission" date="2018-10" db="EMBL/GenBank/DDBJ databases">
        <title>Isolation from soil.</title>
        <authorList>
            <person name="Hu J."/>
        </authorList>
    </citation>
    <scope>NUCLEOTIDE SEQUENCE [LARGE SCALE GENOMIC DNA]</scope>
    <source>
        <strain evidence="1 2">NEAU-Ht49</strain>
    </source>
</reference>
<organism evidence="1 2">
    <name type="scientific">Actinomadura harenae</name>
    <dbReference type="NCBI Taxonomy" id="2483351"/>
    <lineage>
        <taxon>Bacteria</taxon>
        <taxon>Bacillati</taxon>
        <taxon>Actinomycetota</taxon>
        <taxon>Actinomycetes</taxon>
        <taxon>Streptosporangiales</taxon>
        <taxon>Thermomonosporaceae</taxon>
        <taxon>Actinomadura</taxon>
    </lineage>
</organism>
<sequence>MKRRIAVAAGVTSVGAVLLLSGCGGTETKAGSTGDIKLTAADAVIKASEKTGQADTFKADLTVNGSAKGGSVHATGQFRLRPTLEFDATLDNASKGGQSLSGLSGQAIFTGDTLYAKVPQQFSQFVGGGKPWVKISVAQAQQQSGMDLRGVIDQIQQVDPAEQTKMFTASKDVHKVGTESVDGVQTTHYQGTVTAKEALQQLNAQQRANAQKWLSRAGNSDRKMNFDLWVDSSNLPRKMVTKGAEPTGDGGTVTVLYRDYGKSFKVSAPPSDQVGDFSLQGLFGKHN</sequence>
<evidence type="ECO:0008006" key="3">
    <source>
        <dbReference type="Google" id="ProtNLM"/>
    </source>
</evidence>
<dbReference type="OrthoDB" id="3369896at2"/>
<accession>A0A3M2MDG0</accession>
<dbReference type="EMBL" id="RFFG01000002">
    <property type="protein sequence ID" value="RMI47551.1"/>
    <property type="molecule type" value="Genomic_DNA"/>
</dbReference>
<keyword evidence="2" id="KW-1185">Reference proteome</keyword>
<protein>
    <recommendedName>
        <fullName evidence="3">LppX_LprAFG lipoprotein</fullName>
    </recommendedName>
</protein>
<dbReference type="Gene3D" id="2.50.20.20">
    <property type="match status" value="1"/>
</dbReference>
<dbReference type="AlphaFoldDB" id="A0A3M2MDG0"/>
<dbReference type="RefSeq" id="WP_122192402.1">
    <property type="nucleotide sequence ID" value="NZ_JBHSKC010000016.1"/>
</dbReference>